<evidence type="ECO:0000256" key="4">
    <source>
        <dbReference type="ARBA" id="ARBA00022679"/>
    </source>
</evidence>
<reference evidence="12" key="2">
    <citation type="submission" date="2021-11" db="EMBL/GenBank/DDBJ databases">
        <authorList>
            <consortium name="Genoscope - CEA"/>
            <person name="William W."/>
        </authorList>
    </citation>
    <scope>NUCLEOTIDE SEQUENCE</scope>
</reference>
<dbReference type="FunFam" id="3.90.920.10:FF:000003">
    <property type="entry name" value="DNA primase"/>
    <property type="match status" value="1"/>
</dbReference>
<dbReference type="OrthoDB" id="19606at2759"/>
<dbReference type="SUPFAM" id="SSF56747">
    <property type="entry name" value="Prim-pol domain"/>
    <property type="match status" value="1"/>
</dbReference>
<evidence type="ECO:0000256" key="6">
    <source>
        <dbReference type="ARBA" id="ARBA00022705"/>
    </source>
</evidence>
<evidence type="ECO:0000256" key="9">
    <source>
        <dbReference type="ARBA" id="ARBA00023163"/>
    </source>
</evidence>
<evidence type="ECO:0000313" key="13">
    <source>
        <dbReference type="Proteomes" id="UP000789595"/>
    </source>
</evidence>
<keyword evidence="6 10" id="KW-0235">DNA replication</keyword>
<evidence type="ECO:0000256" key="5">
    <source>
        <dbReference type="ARBA" id="ARBA00022695"/>
    </source>
</evidence>
<gene>
    <name evidence="11" type="ORF">PCAL00307_LOCUS10974</name>
    <name evidence="12" type="ORF">PECAL_4P11980</name>
</gene>
<keyword evidence="3 10" id="KW-0639">Primosome</keyword>
<dbReference type="InterPro" id="IPR002755">
    <property type="entry name" value="DNA_primase_S"/>
</dbReference>
<sequence length="431" mass="49466">MSAMDLDQPGAGWASGPQFDPDLLRLYYARLFPYDQWCKWMAYNSDEPGTGSQLARRELSLTLADDVYIRYQCFTNAKEMKTLMTKRQPHKIDIGAVFNCVPRDHLSVKNFRPESRELVFDIDLSDYDDVRTCCQGATVCKKCWQYMTCAVKVCESALREDFGFEHIVWIYSGRRGVHCWVCDETARELTNDARLAIIKYFSVVSGNENQAKKTQLSSPLHPSLERAYRLLEPLFVEHVIGENGQGLLASSERWETLLKTLPEEIGGQISKHWEKNGNDTSPLEKWEALKGLCVSEKPNQAKKQKRTSVPELWKYETVFSQCYPRLDENVSKHRNHLLKSPFAAHPKTGRVCVPFDAKKVSTFDPTTVVTLRQLAYELDQHSGDDVLDLDKTSLAHSVRFFEKDFLHPMMRAWGRARRDDAEYAAALKGDF</sequence>
<dbReference type="GO" id="GO:0006269">
    <property type="term" value="P:DNA replication, synthesis of primer"/>
    <property type="evidence" value="ECO:0007669"/>
    <property type="project" value="UniProtKB-KW"/>
</dbReference>
<dbReference type="NCBIfam" id="TIGR00335">
    <property type="entry name" value="primase_sml"/>
    <property type="match status" value="1"/>
</dbReference>
<dbReference type="EMBL" id="HBIW01012791">
    <property type="protein sequence ID" value="CAE0695538.1"/>
    <property type="molecule type" value="Transcribed_RNA"/>
</dbReference>
<dbReference type="GO" id="GO:0005658">
    <property type="term" value="C:alpha DNA polymerase:primase complex"/>
    <property type="evidence" value="ECO:0007669"/>
    <property type="project" value="UniProtKB-ARBA"/>
</dbReference>
<protein>
    <recommendedName>
        <fullName evidence="10">DNA primase</fullName>
        <ecNumber evidence="10">2.7.7.-</ecNumber>
    </recommendedName>
</protein>
<accession>A0A7S3ZVL9</accession>
<keyword evidence="4 10" id="KW-0808">Transferase</keyword>
<name>A0A7S3ZVL9_9STRA</name>
<dbReference type="GO" id="GO:0003899">
    <property type="term" value="F:DNA-directed RNA polymerase activity"/>
    <property type="evidence" value="ECO:0007669"/>
    <property type="project" value="InterPro"/>
</dbReference>
<keyword evidence="8" id="KW-0862">Zinc</keyword>
<evidence type="ECO:0000256" key="10">
    <source>
        <dbReference type="RuleBase" id="RU003514"/>
    </source>
</evidence>
<evidence type="ECO:0000256" key="3">
    <source>
        <dbReference type="ARBA" id="ARBA00022515"/>
    </source>
</evidence>
<dbReference type="PANTHER" id="PTHR10536">
    <property type="entry name" value="DNA PRIMASE SMALL SUBUNIT"/>
    <property type="match status" value="1"/>
</dbReference>
<dbReference type="InterPro" id="IPR014052">
    <property type="entry name" value="DNA_primase_ssu_euk/arc"/>
</dbReference>
<reference evidence="11" key="1">
    <citation type="submission" date="2021-01" db="EMBL/GenBank/DDBJ databases">
        <authorList>
            <person name="Corre E."/>
            <person name="Pelletier E."/>
            <person name="Niang G."/>
            <person name="Scheremetjew M."/>
            <person name="Finn R."/>
            <person name="Kale V."/>
            <person name="Holt S."/>
            <person name="Cochrane G."/>
            <person name="Meng A."/>
            <person name="Brown T."/>
            <person name="Cohen L."/>
        </authorList>
    </citation>
    <scope>NUCLEOTIDE SEQUENCE</scope>
    <source>
        <strain evidence="11">CCMP1756</strain>
    </source>
</reference>
<dbReference type="CDD" id="cd04860">
    <property type="entry name" value="AE_Prim_S"/>
    <property type="match status" value="1"/>
</dbReference>
<organism evidence="11">
    <name type="scientific">Pelagomonas calceolata</name>
    <dbReference type="NCBI Taxonomy" id="35677"/>
    <lineage>
        <taxon>Eukaryota</taxon>
        <taxon>Sar</taxon>
        <taxon>Stramenopiles</taxon>
        <taxon>Ochrophyta</taxon>
        <taxon>Pelagophyceae</taxon>
        <taxon>Pelagomonadales</taxon>
        <taxon>Pelagomonadaceae</taxon>
        <taxon>Pelagomonas</taxon>
    </lineage>
</organism>
<evidence type="ECO:0000313" key="11">
    <source>
        <dbReference type="EMBL" id="CAE0695538.1"/>
    </source>
</evidence>
<dbReference type="GO" id="GO:0046872">
    <property type="term" value="F:metal ion binding"/>
    <property type="evidence" value="ECO:0007669"/>
    <property type="project" value="UniProtKB-KW"/>
</dbReference>
<dbReference type="EMBL" id="CAKKNE010000004">
    <property type="protein sequence ID" value="CAH0373947.1"/>
    <property type="molecule type" value="Genomic_DNA"/>
</dbReference>
<dbReference type="Pfam" id="PF01896">
    <property type="entry name" value="DNA_primase_S"/>
    <property type="match status" value="1"/>
</dbReference>
<evidence type="ECO:0000313" key="12">
    <source>
        <dbReference type="EMBL" id="CAH0373947.1"/>
    </source>
</evidence>
<keyword evidence="5" id="KW-0548">Nucleotidyltransferase</keyword>
<comment type="similarity">
    <text evidence="1 10">Belongs to the eukaryotic-type primase small subunit family.</text>
</comment>
<dbReference type="Gene3D" id="3.90.920.10">
    <property type="entry name" value="DNA primase, PRIM domain"/>
    <property type="match status" value="1"/>
</dbReference>
<keyword evidence="7" id="KW-0479">Metal-binding</keyword>
<evidence type="ECO:0000256" key="1">
    <source>
        <dbReference type="ARBA" id="ARBA00009762"/>
    </source>
</evidence>
<evidence type="ECO:0000256" key="2">
    <source>
        <dbReference type="ARBA" id="ARBA00022478"/>
    </source>
</evidence>
<keyword evidence="13" id="KW-1185">Reference proteome</keyword>
<dbReference type="AlphaFoldDB" id="A0A7S3ZVL9"/>
<proteinExistence type="inferred from homology"/>
<dbReference type="Proteomes" id="UP000789595">
    <property type="component" value="Unassembled WGS sequence"/>
</dbReference>
<evidence type="ECO:0000256" key="8">
    <source>
        <dbReference type="ARBA" id="ARBA00022833"/>
    </source>
</evidence>
<keyword evidence="9" id="KW-0804">Transcription</keyword>
<keyword evidence="2 10" id="KW-0240">DNA-directed RNA polymerase</keyword>
<evidence type="ECO:0000256" key="7">
    <source>
        <dbReference type="ARBA" id="ARBA00022723"/>
    </source>
</evidence>
<dbReference type="EC" id="2.7.7.-" evidence="10"/>